<dbReference type="CDD" id="cd04301">
    <property type="entry name" value="NAT_SF"/>
    <property type="match status" value="1"/>
</dbReference>
<protein>
    <submittedName>
        <fullName evidence="4">Molybdopterin-guanine dinucleotide biosynthesis protein MobC</fullName>
    </submittedName>
</protein>
<dbReference type="EMBL" id="BMYQ01000002">
    <property type="protein sequence ID" value="GGW25996.1"/>
    <property type="molecule type" value="Genomic_DNA"/>
</dbReference>
<keyword evidence="1" id="KW-0808">Transferase</keyword>
<dbReference type="InterPro" id="IPR016181">
    <property type="entry name" value="Acyl_CoA_acyltransferase"/>
</dbReference>
<dbReference type="Pfam" id="PF00583">
    <property type="entry name" value="Acetyltransf_1"/>
    <property type="match status" value="1"/>
</dbReference>
<dbReference type="PROSITE" id="PS51186">
    <property type="entry name" value="GNAT"/>
    <property type="match status" value="1"/>
</dbReference>
<gene>
    <name evidence="4" type="primary">mobC</name>
    <name evidence="4" type="ORF">GCM10011452_12590</name>
</gene>
<evidence type="ECO:0000256" key="2">
    <source>
        <dbReference type="ARBA" id="ARBA00023315"/>
    </source>
</evidence>
<evidence type="ECO:0000256" key="1">
    <source>
        <dbReference type="ARBA" id="ARBA00022679"/>
    </source>
</evidence>
<organism evidence="4 5">
    <name type="scientific">Gemmobacter lanyuensis</name>
    <dbReference type="NCBI Taxonomy" id="1054497"/>
    <lineage>
        <taxon>Bacteria</taxon>
        <taxon>Pseudomonadati</taxon>
        <taxon>Pseudomonadota</taxon>
        <taxon>Alphaproteobacteria</taxon>
        <taxon>Rhodobacterales</taxon>
        <taxon>Paracoccaceae</taxon>
        <taxon>Gemmobacter</taxon>
    </lineage>
</organism>
<sequence length="201" mass="22054">MTLQIRLGLAPEHRPVAARIYWEAFGSKLGRVMGPEPRAMAYLARVMRSDHAITAVDGGELVGLAGFKTAKGAFAEGGWPDMRATYGLIGAGWRMALLAALSHEVDNQRFLVDGICVARDHRGRGIGRALVEMLCAEAEARGHDAIRLEVIDTNIRARALYERLGFRVIKHDRLGLLRHAFGFESAATMVCELAEHNAPRP</sequence>
<comment type="caution">
    <text evidence="4">The sequence shown here is derived from an EMBL/GenBank/DDBJ whole genome shotgun (WGS) entry which is preliminary data.</text>
</comment>
<dbReference type="SUPFAM" id="SSF55729">
    <property type="entry name" value="Acyl-CoA N-acyltransferases (Nat)"/>
    <property type="match status" value="1"/>
</dbReference>
<dbReference type="GO" id="GO:0016747">
    <property type="term" value="F:acyltransferase activity, transferring groups other than amino-acyl groups"/>
    <property type="evidence" value="ECO:0007669"/>
    <property type="project" value="InterPro"/>
</dbReference>
<dbReference type="InterPro" id="IPR000182">
    <property type="entry name" value="GNAT_dom"/>
</dbReference>
<name>A0A918MHG7_9RHOB</name>
<feature type="domain" description="N-acetyltransferase" evidence="3">
    <location>
        <begin position="3"/>
        <end position="194"/>
    </location>
</feature>
<keyword evidence="2" id="KW-0012">Acyltransferase</keyword>
<dbReference type="AlphaFoldDB" id="A0A918MHG7"/>
<dbReference type="RefSeq" id="WP_189632986.1">
    <property type="nucleotide sequence ID" value="NZ_BMYQ01000002.1"/>
</dbReference>
<evidence type="ECO:0000313" key="5">
    <source>
        <dbReference type="Proteomes" id="UP000628984"/>
    </source>
</evidence>
<keyword evidence="5" id="KW-1185">Reference proteome</keyword>
<reference evidence="4" key="1">
    <citation type="journal article" date="2014" name="Int. J. Syst. Evol. Microbiol.">
        <title>Complete genome sequence of Corynebacterium casei LMG S-19264T (=DSM 44701T), isolated from a smear-ripened cheese.</title>
        <authorList>
            <consortium name="US DOE Joint Genome Institute (JGI-PGF)"/>
            <person name="Walter F."/>
            <person name="Albersmeier A."/>
            <person name="Kalinowski J."/>
            <person name="Ruckert C."/>
        </authorList>
    </citation>
    <scope>NUCLEOTIDE SEQUENCE</scope>
    <source>
        <strain evidence="4">KCTC 23714</strain>
    </source>
</reference>
<dbReference type="Gene3D" id="3.40.630.30">
    <property type="match status" value="1"/>
</dbReference>
<accession>A0A918MHG7</accession>
<dbReference type="Proteomes" id="UP000628984">
    <property type="component" value="Unassembled WGS sequence"/>
</dbReference>
<reference evidence="4" key="2">
    <citation type="submission" date="2020-09" db="EMBL/GenBank/DDBJ databases">
        <authorList>
            <person name="Sun Q."/>
            <person name="Kim S."/>
        </authorList>
    </citation>
    <scope>NUCLEOTIDE SEQUENCE</scope>
    <source>
        <strain evidence="4">KCTC 23714</strain>
    </source>
</reference>
<evidence type="ECO:0000313" key="4">
    <source>
        <dbReference type="EMBL" id="GGW25996.1"/>
    </source>
</evidence>
<evidence type="ECO:0000259" key="3">
    <source>
        <dbReference type="PROSITE" id="PS51186"/>
    </source>
</evidence>
<proteinExistence type="predicted"/>
<dbReference type="PANTHER" id="PTHR43420">
    <property type="entry name" value="ACETYLTRANSFERASE"/>
    <property type="match status" value="1"/>
</dbReference>
<dbReference type="InterPro" id="IPR050680">
    <property type="entry name" value="YpeA/RimI_acetyltransf"/>
</dbReference>